<feature type="coiled-coil region" evidence="4">
    <location>
        <begin position="395"/>
        <end position="436"/>
    </location>
</feature>
<name>A0A5C3QEN7_9AGAR</name>
<feature type="compositionally biased region" description="Acidic residues" evidence="5">
    <location>
        <begin position="50"/>
        <end position="69"/>
    </location>
</feature>
<keyword evidence="3 4" id="KW-0175">Coiled coil</keyword>
<evidence type="ECO:0000256" key="4">
    <source>
        <dbReference type="SAM" id="Coils"/>
    </source>
</evidence>
<dbReference type="Gene3D" id="3.40.50.300">
    <property type="entry name" value="P-loop containing nucleotide triphosphate hydrolases"/>
    <property type="match status" value="2"/>
</dbReference>
<dbReference type="PANTHER" id="PTHR45916:SF1">
    <property type="entry name" value="STRUCTURAL MAINTENANCE OF CHROMOSOMES PROTEIN 5"/>
    <property type="match status" value="1"/>
</dbReference>
<reference evidence="7 8" key="1">
    <citation type="journal article" date="2019" name="Nat. Ecol. Evol.">
        <title>Megaphylogeny resolves global patterns of mushroom evolution.</title>
        <authorList>
            <person name="Varga T."/>
            <person name="Krizsan K."/>
            <person name="Foldi C."/>
            <person name="Dima B."/>
            <person name="Sanchez-Garcia M."/>
            <person name="Sanchez-Ramirez S."/>
            <person name="Szollosi G.J."/>
            <person name="Szarkandi J.G."/>
            <person name="Papp V."/>
            <person name="Albert L."/>
            <person name="Andreopoulos W."/>
            <person name="Angelini C."/>
            <person name="Antonin V."/>
            <person name="Barry K.W."/>
            <person name="Bougher N.L."/>
            <person name="Buchanan P."/>
            <person name="Buyck B."/>
            <person name="Bense V."/>
            <person name="Catcheside P."/>
            <person name="Chovatia M."/>
            <person name="Cooper J."/>
            <person name="Damon W."/>
            <person name="Desjardin D."/>
            <person name="Finy P."/>
            <person name="Geml J."/>
            <person name="Haridas S."/>
            <person name="Hughes K."/>
            <person name="Justo A."/>
            <person name="Karasinski D."/>
            <person name="Kautmanova I."/>
            <person name="Kiss B."/>
            <person name="Kocsube S."/>
            <person name="Kotiranta H."/>
            <person name="LaButti K.M."/>
            <person name="Lechner B.E."/>
            <person name="Liimatainen K."/>
            <person name="Lipzen A."/>
            <person name="Lukacs Z."/>
            <person name="Mihaltcheva S."/>
            <person name="Morgado L.N."/>
            <person name="Niskanen T."/>
            <person name="Noordeloos M.E."/>
            <person name="Ohm R.A."/>
            <person name="Ortiz-Santana B."/>
            <person name="Ovrebo C."/>
            <person name="Racz N."/>
            <person name="Riley R."/>
            <person name="Savchenko A."/>
            <person name="Shiryaev A."/>
            <person name="Soop K."/>
            <person name="Spirin V."/>
            <person name="Szebenyi C."/>
            <person name="Tomsovsky M."/>
            <person name="Tulloss R.E."/>
            <person name="Uehling J."/>
            <person name="Grigoriev I.V."/>
            <person name="Vagvolgyi C."/>
            <person name="Papp T."/>
            <person name="Martin F.M."/>
            <person name="Miettinen O."/>
            <person name="Hibbett D.S."/>
            <person name="Nagy L.G."/>
        </authorList>
    </citation>
    <scope>NUCLEOTIDE SEQUENCE [LARGE SCALE GENOMIC DNA]</scope>
    <source>
        <strain evidence="7 8">CBS 309.79</strain>
    </source>
</reference>
<proteinExistence type="inferred from homology"/>
<sequence length="1196" mass="135968">MARRDMSTAAPDSDRDAQRDYRNGAVKRGFGKGEVRRANGRKSSVKDADADADGDEEDEEDEEDEDDQGEGSPRGKKRARANTTGDSVPGGSQVPQRVQVKTQPRDTDGYIPGSIVRIQLENFVTYDYVEFRPGPYLNMILGPNGTGKSSIACAICIGLNFPAKTLGRANDVHHFVKNTAEKGYVELELKGPKGRPNIIIRRNLTANSKSTTFTINDKSASGREVSEQVEKLNVQVGNKCTFLPQDKVSEFARMTSQELLKETQKAAGNENLTRWHEILISSGKDLREIQMSLDSDKATLKTAEDRNAALERDVERFRERLKLEQEQTLLEVLIPVQQYREMRVRYREIKKAQRVAVRKLQEQKEKNAPALQFKEELDMRYTKTNRLRDAAKSRMQEKMKALKNKQGANTRLEARAEDLQGELKSLKKEEKARQKKIVDTTADMEKYSAEVETLRLVELEDDDLIREELQQINNERQGVRKRVNDIQSKLIGNADRYGAQKNLIGQANMEMVKLDDVGHRRMQALQQFNVDHHDAVLWLRANKSRFKMEVFEPLFISISVKEPRKHATAMEGLISSDRLKTFVAQCQEDYDTFNRCVNDEGCLGRKANINTWFRTVNPDRMPQPPMSHDELRGLGFHGYALEFLEFPEGLRPFLTHELQLHRAAIGPSNVNVNKAMDLVTRGPGAQFVAGSTLNIVKKSAYGKRAAFNSTRDLRPAKTFVDTAVDPTLKQRWETQKRDAARQIALIEEEDAELKEQEKEVDKEDKGFRERTASCTKRRTTIQNHKAKLMRAEENLKKAERQYKTALNAPSVDEKSEGIKRELGEVVRKRKAVAYEYAHLAREILTENVEASRLALKALQIKANGIALEETIKKKQAKYNAALQEFQRINDEFDKCKTDSTEHLKLYKQVVESLVSPIKEMYEELELPRQRHDTAMDAAQKAGQPEPAPPEGMDTRSSQQMQNDVDAVVAKLELSANTNKGVLDQYNRRKEEIDNLSQTIDEKERRIARVEREIGNAKENWLPALKNLVSSIGQKFSAAFDRIGCAGEVRIGEHEDFDKWTIDILVKFRDSEKMQLLTAQRQSGGERALTTILYLLSLTEEARAPFSLVDEINQGMDARAERMVHNSMVQATCQEDSAQYFLITPKLLTDLDYHKRMKVLCVNNGEWLPDEKETGVKFGSLMGLIDGFVKARAASSQ</sequence>
<dbReference type="SUPFAM" id="SSF52540">
    <property type="entry name" value="P-loop containing nucleoside triphosphate hydrolases"/>
    <property type="match status" value="1"/>
</dbReference>
<dbReference type="STRING" id="1884261.A0A5C3QEN7"/>
<dbReference type="PANTHER" id="PTHR45916">
    <property type="entry name" value="STRUCTURAL MAINTENANCE OF CHROMOSOMES PROTEIN 5"/>
    <property type="match status" value="1"/>
</dbReference>
<evidence type="ECO:0000313" key="7">
    <source>
        <dbReference type="EMBL" id="TFK96833.1"/>
    </source>
</evidence>
<dbReference type="EMBL" id="ML178854">
    <property type="protein sequence ID" value="TFK96833.1"/>
    <property type="molecule type" value="Genomic_DNA"/>
</dbReference>
<comment type="similarity">
    <text evidence="1">Belongs to the SMC family. SMC5 subfamily.</text>
</comment>
<evidence type="ECO:0000313" key="8">
    <source>
        <dbReference type="Proteomes" id="UP000305067"/>
    </source>
</evidence>
<feature type="coiled-coil region" evidence="4">
    <location>
        <begin position="985"/>
        <end position="1019"/>
    </location>
</feature>
<evidence type="ECO:0000259" key="6">
    <source>
        <dbReference type="Pfam" id="PF02463"/>
    </source>
</evidence>
<dbReference type="GO" id="GO:0003697">
    <property type="term" value="F:single-stranded DNA binding"/>
    <property type="evidence" value="ECO:0007669"/>
    <property type="project" value="TreeGrafter"/>
</dbReference>
<dbReference type="OrthoDB" id="10254973at2759"/>
<feature type="coiled-coil region" evidence="4">
    <location>
        <begin position="729"/>
        <end position="808"/>
    </location>
</feature>
<evidence type="ECO:0000256" key="3">
    <source>
        <dbReference type="ARBA" id="ARBA00023054"/>
    </source>
</evidence>
<keyword evidence="8" id="KW-1185">Reference proteome</keyword>
<feature type="compositionally biased region" description="Polar residues" evidence="5">
    <location>
        <begin position="93"/>
        <end position="102"/>
    </location>
</feature>
<protein>
    <recommendedName>
        <fullName evidence="2">Structural maintenance of chromosomes protein 5</fullName>
    </recommendedName>
</protein>
<feature type="coiled-coil region" evidence="4">
    <location>
        <begin position="293"/>
        <end position="327"/>
    </location>
</feature>
<evidence type="ECO:0000256" key="5">
    <source>
        <dbReference type="SAM" id="MobiDB-lite"/>
    </source>
</evidence>
<dbReference type="InterPro" id="IPR003395">
    <property type="entry name" value="RecF/RecN/SMC_N"/>
</dbReference>
<dbReference type="GO" id="GO:0000724">
    <property type="term" value="P:double-strand break repair via homologous recombination"/>
    <property type="evidence" value="ECO:0007669"/>
    <property type="project" value="TreeGrafter"/>
</dbReference>
<dbReference type="GO" id="GO:0005634">
    <property type="term" value="C:nucleus"/>
    <property type="evidence" value="ECO:0007669"/>
    <property type="project" value="TreeGrafter"/>
</dbReference>
<gene>
    <name evidence="7" type="ORF">BDV98DRAFT_554808</name>
</gene>
<feature type="region of interest" description="Disordered" evidence="5">
    <location>
        <begin position="1"/>
        <end position="107"/>
    </location>
</feature>
<dbReference type="AlphaFoldDB" id="A0A5C3QEN7"/>
<dbReference type="Proteomes" id="UP000305067">
    <property type="component" value="Unassembled WGS sequence"/>
</dbReference>
<dbReference type="GO" id="GO:0030915">
    <property type="term" value="C:Smc5-Smc6 complex"/>
    <property type="evidence" value="ECO:0007669"/>
    <property type="project" value="TreeGrafter"/>
</dbReference>
<feature type="compositionally biased region" description="Basic and acidic residues" evidence="5">
    <location>
        <begin position="1"/>
        <end position="22"/>
    </location>
</feature>
<dbReference type="InterPro" id="IPR027417">
    <property type="entry name" value="P-loop_NTPase"/>
</dbReference>
<dbReference type="Pfam" id="PF02463">
    <property type="entry name" value="SMC_N"/>
    <property type="match status" value="1"/>
</dbReference>
<accession>A0A5C3QEN7</accession>
<organism evidence="7 8">
    <name type="scientific">Pterulicium gracile</name>
    <dbReference type="NCBI Taxonomy" id="1884261"/>
    <lineage>
        <taxon>Eukaryota</taxon>
        <taxon>Fungi</taxon>
        <taxon>Dikarya</taxon>
        <taxon>Basidiomycota</taxon>
        <taxon>Agaricomycotina</taxon>
        <taxon>Agaricomycetes</taxon>
        <taxon>Agaricomycetidae</taxon>
        <taxon>Agaricales</taxon>
        <taxon>Pleurotineae</taxon>
        <taxon>Pterulaceae</taxon>
        <taxon>Pterulicium</taxon>
    </lineage>
</organism>
<feature type="region of interest" description="Disordered" evidence="5">
    <location>
        <begin position="934"/>
        <end position="959"/>
    </location>
</feature>
<evidence type="ECO:0000256" key="2">
    <source>
        <dbReference type="ARBA" id="ARBA00018687"/>
    </source>
</evidence>
<feature type="domain" description="RecF/RecN/SMC N-terminal" evidence="6">
    <location>
        <begin position="115"/>
        <end position="1145"/>
    </location>
</feature>
<evidence type="ECO:0000256" key="1">
    <source>
        <dbReference type="ARBA" id="ARBA00010171"/>
    </source>
</evidence>